<dbReference type="EMBL" id="JBBWYZ010000010">
    <property type="protein sequence ID" value="MEK9512632.1"/>
    <property type="molecule type" value="Genomic_DNA"/>
</dbReference>
<gene>
    <name evidence="1" type="ORF">AAEJ74_13325</name>
    <name evidence="2" type="ORF">AAEJ74_26785</name>
</gene>
<name>A0ABU9EVJ4_LIMFS</name>
<sequence>MTNYKAIAQSNNAIMLAQLPSLGKERIFSEKFALDVERDSLNAW</sequence>
<comment type="caution">
    <text evidence="2">The sequence shown here is derived from an EMBL/GenBank/DDBJ whole genome shotgun (WGS) entry which is preliminary data.</text>
</comment>
<accession>A0ABU9EVJ4</accession>
<dbReference type="EMBL" id="JBBWYZ010000031">
    <property type="protein sequence ID" value="MEK9515130.1"/>
    <property type="molecule type" value="Genomic_DNA"/>
</dbReference>
<proteinExistence type="predicted"/>
<keyword evidence="3" id="KW-1185">Reference proteome</keyword>
<evidence type="ECO:0000313" key="2">
    <source>
        <dbReference type="EMBL" id="MEK9515130.1"/>
    </source>
</evidence>
<protein>
    <submittedName>
        <fullName evidence="2">Uncharacterized protein</fullName>
    </submittedName>
</protein>
<reference evidence="2 3" key="1">
    <citation type="journal article" date="2024" name="Front. Microbiol.">
        <title>Transcriptomic insights into the dominance of two phototrophs throughout the water column of a tropical hypersaline-alkaline crater lake (Dziani Dzaha, Mayotte).</title>
        <authorList>
            <person name="Duperron S."/>
            <person name="Halary S."/>
            <person name="Bouly J.-P."/>
            <person name="Roussel T."/>
            <person name="Hugoni M."/>
            <person name="Bruto M."/>
            <person name="Oger P."/>
            <person name="Duval C."/>
            <person name="Woo A."/>
            <person name="Jezequiel D."/>
            <person name="Ader M."/>
            <person name="Leboulanger C."/>
            <person name="Agogue H."/>
            <person name="Grossi V."/>
            <person name="Trousselier M."/>
            <person name="Bernard C."/>
        </authorList>
    </citation>
    <scope>NUCLEOTIDE SEQUENCE [LARGE SCALE GENOMIC DNA]</scope>
    <source>
        <strain evidence="2 3">PMC 851.14</strain>
    </source>
</reference>
<evidence type="ECO:0000313" key="1">
    <source>
        <dbReference type="EMBL" id="MEK9512632.1"/>
    </source>
</evidence>
<dbReference type="RefSeq" id="WP_321176434.1">
    <property type="nucleotide sequence ID" value="NZ_JBBWYZ010000010.1"/>
</dbReference>
<organism evidence="2 3">
    <name type="scientific">Limnospira fusiformis PMC 851.14</name>
    <dbReference type="NCBI Taxonomy" id="2219512"/>
    <lineage>
        <taxon>Bacteria</taxon>
        <taxon>Bacillati</taxon>
        <taxon>Cyanobacteriota</taxon>
        <taxon>Cyanophyceae</taxon>
        <taxon>Oscillatoriophycideae</taxon>
        <taxon>Oscillatoriales</taxon>
        <taxon>Sirenicapillariaceae</taxon>
        <taxon>Limnospira</taxon>
    </lineage>
</organism>
<evidence type="ECO:0000313" key="3">
    <source>
        <dbReference type="Proteomes" id="UP001387447"/>
    </source>
</evidence>
<dbReference type="Proteomes" id="UP001387447">
    <property type="component" value="Unassembled WGS sequence"/>
</dbReference>